<dbReference type="eggNOG" id="ENOG502Z86U">
    <property type="taxonomic scope" value="Bacteria"/>
</dbReference>
<reference evidence="2" key="1">
    <citation type="submission" date="2009-01" db="EMBL/GenBank/DDBJ databases">
        <title>Complete sequence of chromosome Cyanothece sp. PCC 7425.</title>
        <authorList>
            <consortium name="US DOE Joint Genome Institute"/>
            <person name="Lucas S."/>
            <person name="Copeland A."/>
            <person name="Lapidus A."/>
            <person name="Glavina del Rio T."/>
            <person name="Dalin E."/>
            <person name="Tice H."/>
            <person name="Bruce D."/>
            <person name="Goodwin L."/>
            <person name="Pitluck S."/>
            <person name="Sims D."/>
            <person name="Meineke L."/>
            <person name="Brettin T."/>
            <person name="Detter J.C."/>
            <person name="Han C."/>
            <person name="Larimer F."/>
            <person name="Land M."/>
            <person name="Hauser L."/>
            <person name="Kyrpides N."/>
            <person name="Ovchinnikova G."/>
            <person name="Liberton M."/>
            <person name="Stoeckel J."/>
            <person name="Banerjee A."/>
            <person name="Singh A."/>
            <person name="Page L."/>
            <person name="Sato H."/>
            <person name="Zhao L."/>
            <person name="Sherman L."/>
            <person name="Pakrasi H."/>
            <person name="Richardson P."/>
        </authorList>
    </citation>
    <scope>NUCLEOTIDE SEQUENCE</scope>
    <source>
        <strain evidence="2">PCC 7425</strain>
    </source>
</reference>
<name>B8HW97_CYAP4</name>
<dbReference type="OrthoDB" id="9793837at2"/>
<sequence>MSPQFLQSLFEQRLVILATMHRKEEAIAPLIEPALGVKVQVPAHFNTDVFGTFTREVDRPGTQLEAARLKALKALEITGESLAIASEGTFGPHPLFPYLPCNRELVILIDLKHDLEIVGEEFSTTTNYSHQRVSSLAEAEHFAHKAGFPQHGLVVIPDPQTPGNGTGNGKMFKGITSREALQEAVTFALQTSPQVHLETDMRALYNPTRMQTIAKATQNLIQKLNHCCPQCGWPGFDLLKSEPGLPCGWCGASTSLIQTEIYGCKKCDFTQEIHFPEGIETADPGQCAYCNP</sequence>
<dbReference type="InterPro" id="IPR046612">
    <property type="entry name" value="DUF6671"/>
</dbReference>
<dbReference type="KEGG" id="cyn:Cyan7425_2318"/>
<dbReference type="EMBL" id="CP001344">
    <property type="protein sequence ID" value="ACL44676.1"/>
    <property type="molecule type" value="Genomic_DNA"/>
</dbReference>
<dbReference type="HOGENOM" id="CLU_066202_0_0_3"/>
<dbReference type="Pfam" id="PF20376">
    <property type="entry name" value="DUF6671"/>
    <property type="match status" value="1"/>
</dbReference>
<proteinExistence type="predicted"/>
<dbReference type="STRING" id="395961.Cyan7425_2318"/>
<protein>
    <recommendedName>
        <fullName evidence="1">DUF6671 domain-containing protein</fullName>
    </recommendedName>
</protein>
<organism evidence="2">
    <name type="scientific">Cyanothece sp. (strain PCC 7425 / ATCC 29141)</name>
    <dbReference type="NCBI Taxonomy" id="395961"/>
    <lineage>
        <taxon>Bacteria</taxon>
        <taxon>Bacillati</taxon>
        <taxon>Cyanobacteriota</taxon>
        <taxon>Cyanophyceae</taxon>
        <taxon>Gomontiellales</taxon>
        <taxon>Cyanothecaceae</taxon>
        <taxon>Cyanothece</taxon>
    </lineage>
</organism>
<dbReference type="AlphaFoldDB" id="B8HW97"/>
<evidence type="ECO:0000259" key="1">
    <source>
        <dbReference type="Pfam" id="PF20376"/>
    </source>
</evidence>
<feature type="domain" description="DUF6671" evidence="1">
    <location>
        <begin position="70"/>
        <end position="292"/>
    </location>
</feature>
<accession>B8HW97</accession>
<evidence type="ECO:0000313" key="2">
    <source>
        <dbReference type="EMBL" id="ACL44676.1"/>
    </source>
</evidence>
<gene>
    <name evidence="2" type="ordered locus">Cyan7425_2318</name>
</gene>